<feature type="signal peptide" evidence="1">
    <location>
        <begin position="1"/>
        <end position="27"/>
    </location>
</feature>
<proteinExistence type="predicted"/>
<keyword evidence="1" id="KW-0732">Signal</keyword>
<evidence type="ECO:0000256" key="1">
    <source>
        <dbReference type="SAM" id="SignalP"/>
    </source>
</evidence>
<dbReference type="STRING" id="320771.Cflav_PD1473"/>
<dbReference type="Gene3D" id="2.60.120.260">
    <property type="entry name" value="Galactose-binding domain-like"/>
    <property type="match status" value="1"/>
</dbReference>
<accession>B9XPU8</accession>
<evidence type="ECO:0008006" key="4">
    <source>
        <dbReference type="Google" id="ProtNLM"/>
    </source>
</evidence>
<keyword evidence="3" id="KW-1185">Reference proteome</keyword>
<dbReference type="OrthoDB" id="9800955at2"/>
<dbReference type="EMBL" id="ABOX02000049">
    <property type="protein sequence ID" value="EEF58129.1"/>
    <property type="molecule type" value="Genomic_DNA"/>
</dbReference>
<gene>
    <name evidence="2" type="ORF">Cflav_PD1473</name>
</gene>
<dbReference type="AlphaFoldDB" id="B9XPU8"/>
<feature type="chain" id="PRO_5002893356" description="PA14 domain protein" evidence="1">
    <location>
        <begin position="28"/>
        <end position="986"/>
    </location>
</feature>
<evidence type="ECO:0000313" key="3">
    <source>
        <dbReference type="Proteomes" id="UP000003688"/>
    </source>
</evidence>
<dbReference type="Proteomes" id="UP000003688">
    <property type="component" value="Unassembled WGS sequence"/>
</dbReference>
<evidence type="ECO:0000313" key="2">
    <source>
        <dbReference type="EMBL" id="EEF58129.1"/>
    </source>
</evidence>
<reference evidence="2 3" key="1">
    <citation type="journal article" date="2011" name="J. Bacteriol.">
        <title>Genome sequence of 'Pedosphaera parvula' Ellin514, an aerobic Verrucomicrobial isolate from pasture soil.</title>
        <authorList>
            <person name="Kant R."/>
            <person name="van Passel M.W."/>
            <person name="Sangwan P."/>
            <person name="Palva A."/>
            <person name="Lucas S."/>
            <person name="Copeland A."/>
            <person name="Lapidus A."/>
            <person name="Glavina Del Rio T."/>
            <person name="Dalin E."/>
            <person name="Tice H."/>
            <person name="Bruce D."/>
            <person name="Goodwin L."/>
            <person name="Pitluck S."/>
            <person name="Chertkov O."/>
            <person name="Larimer F.W."/>
            <person name="Land M.L."/>
            <person name="Hauser L."/>
            <person name="Brettin T.S."/>
            <person name="Detter J.C."/>
            <person name="Han S."/>
            <person name="de Vos W.M."/>
            <person name="Janssen P.H."/>
            <person name="Smidt H."/>
        </authorList>
    </citation>
    <scope>NUCLEOTIDE SEQUENCE [LARGE SCALE GENOMIC DNA]</scope>
    <source>
        <strain evidence="2 3">Ellin514</strain>
    </source>
</reference>
<protein>
    <recommendedName>
        <fullName evidence="4">PA14 domain protein</fullName>
    </recommendedName>
</protein>
<dbReference type="RefSeq" id="WP_007417834.1">
    <property type="nucleotide sequence ID" value="NZ_ABOX02000049.1"/>
</dbReference>
<name>B9XPU8_PEDPL</name>
<organism evidence="2 3">
    <name type="scientific">Pedosphaera parvula (strain Ellin514)</name>
    <dbReference type="NCBI Taxonomy" id="320771"/>
    <lineage>
        <taxon>Bacteria</taxon>
        <taxon>Pseudomonadati</taxon>
        <taxon>Verrucomicrobiota</taxon>
        <taxon>Pedosphaerae</taxon>
        <taxon>Pedosphaerales</taxon>
        <taxon>Pedosphaeraceae</taxon>
        <taxon>Pedosphaera</taxon>
    </lineage>
</organism>
<comment type="caution">
    <text evidence="2">The sequence shown here is derived from an EMBL/GenBank/DDBJ whole genome shotgun (WGS) entry which is preliminary data.</text>
</comment>
<sequence precursor="true">MKLLKSSLSRLLALLALVLTLAETAPAQTNAYDDAYHYPYASATWYAAFNTPPGVNFGYGFTPWVVLTNSTASPATGGRGFTTTFNGTPLPAISSPTNYSNLDPNLGPVGSPPGNNNSAHVWGLFANGNGINTTVAYRGFSNSLDTTVAFKLDFASQNIGSSSSKFAGFFLRNGNATNSTSDYATGLRFAFYYVGGGSNSFVFWDGNGVQYIGIPFTTSALSCEFTPKAGDTYRFVVKNVTSGAILAILDNQPQAGSGTVDSVALIANQTDANQYFNRMQIVSTSLTPPTILNISPTNGSIFVDPLANNVSFEVDSIASTVRGSSITFKLNGVTQTGLTFNTTGTTNQLFVTNTTALVANTFYNASIVATDANGNTATNNFTFNTFSPTNLSIDAEDYNHNGGAFFANPVPNAYFGLLGSNGVDYAENDLTGTNNTSGYRTGDLPQTLLVTGDPYDHAGFLAAGAIDYEVGFTDANEWQNYTRNLENTNYTVYARAASGTGGTIMVERLANPTATTTDQPNAALGTCIIPVTGGSKIYSGQMVPLTDFFGNTVQIHFAGTNTFRETAINNRAYNLNYLMFVPNTNTATLKPYLSAGYPFPGAPAVALESSISFTIANRQTAVNPATVQLFVNSNNVTSSISLSNNAAGTVVTYVPTSFLTPNTNYTLTAIFTDNGGTPTTTTNTWKFTTANSTYMVLPVADAQPIGSVSTPGFALRINKVEDAAPTVASIATAEAQLAGLRTNLVTGQPYPNLANGGPNADGNYSETNAINYDITGLPTGTPAFPYKSAFPYVPAGNLNNNIAVEALMYLQLTNGNYIFAVRSDDCFKLTEGPTLTNQNLTLGSFDGGRGNGTPTLTYVTILTNGLYPVRLLYYQAGSGGNVEFYSINNGTPILINDSTNSIAIKAFQLTASPALPVTILNPAHTGGVTTFGFLTQAGHTHYVEYKNAITDPTWSPLLTIAGNGSSTNVTDNTASGAARFYHVRSQ</sequence>